<dbReference type="RefSeq" id="WP_184988602.1">
    <property type="nucleotide sequence ID" value="NZ_JACHNE010000001.1"/>
</dbReference>
<gene>
    <name evidence="1" type="ORF">HDA41_005690</name>
</gene>
<proteinExistence type="predicted"/>
<sequence>MEGPARRTPERLHALTSWTGAGRCRAPVGRSVPDARTRIRAAYDKAWLVARNDARAKTLALIGREISGGSNAEVVAAARAARPVVRCTRTW</sequence>
<comment type="caution">
    <text evidence="1">The sequence shown here is derived from an EMBL/GenBank/DDBJ whole genome shotgun (WGS) entry which is preliminary data.</text>
</comment>
<organism evidence="1 2">
    <name type="scientific">Streptomyces caelestis</name>
    <dbReference type="NCBI Taxonomy" id="36816"/>
    <lineage>
        <taxon>Bacteria</taxon>
        <taxon>Bacillati</taxon>
        <taxon>Actinomycetota</taxon>
        <taxon>Actinomycetes</taxon>
        <taxon>Kitasatosporales</taxon>
        <taxon>Streptomycetaceae</taxon>
        <taxon>Streptomyces</taxon>
    </lineage>
</organism>
<dbReference type="Proteomes" id="UP000590647">
    <property type="component" value="Unassembled WGS sequence"/>
</dbReference>
<protein>
    <submittedName>
        <fullName evidence="1">Uncharacterized protein</fullName>
    </submittedName>
</protein>
<evidence type="ECO:0000313" key="1">
    <source>
        <dbReference type="EMBL" id="MBB5797726.1"/>
    </source>
</evidence>
<reference evidence="1 2" key="1">
    <citation type="submission" date="2020-08" db="EMBL/GenBank/DDBJ databases">
        <title>Sequencing the genomes of 1000 actinobacteria strains.</title>
        <authorList>
            <person name="Klenk H.-P."/>
        </authorList>
    </citation>
    <scope>NUCLEOTIDE SEQUENCE [LARGE SCALE GENOMIC DNA]</scope>
    <source>
        <strain evidence="1 2">DSM 40084</strain>
    </source>
</reference>
<dbReference type="EMBL" id="JACHNE010000001">
    <property type="protein sequence ID" value="MBB5797726.1"/>
    <property type="molecule type" value="Genomic_DNA"/>
</dbReference>
<dbReference type="AlphaFoldDB" id="A0A7W9LVI9"/>
<evidence type="ECO:0000313" key="2">
    <source>
        <dbReference type="Proteomes" id="UP000590647"/>
    </source>
</evidence>
<accession>A0A7W9LVI9</accession>
<name>A0A7W9LVI9_9ACTN</name>
<keyword evidence="2" id="KW-1185">Reference proteome</keyword>